<dbReference type="Pfam" id="PF00531">
    <property type="entry name" value="Death"/>
    <property type="match status" value="1"/>
</dbReference>
<dbReference type="SUPFAM" id="SSF47986">
    <property type="entry name" value="DEATH domain"/>
    <property type="match status" value="1"/>
</dbReference>
<dbReference type="RefSeq" id="XP_027602587.2">
    <property type="nucleotide sequence ID" value="XM_027746786.2"/>
</dbReference>
<dbReference type="InParanoid" id="A0A6J2IRV8"/>
<evidence type="ECO:0000259" key="2">
    <source>
        <dbReference type="Pfam" id="PF00531"/>
    </source>
</evidence>
<name>A0A6J2IRV8_9PASS</name>
<dbReference type="GeneID" id="114001539"/>
<gene>
    <name evidence="4" type="primary">DTHD1</name>
</gene>
<feature type="compositionally biased region" description="Polar residues" evidence="1">
    <location>
        <begin position="174"/>
        <end position="190"/>
    </location>
</feature>
<accession>A0A6J2IRV8</accession>
<dbReference type="InterPro" id="IPR011029">
    <property type="entry name" value="DEATH-like_dom_sf"/>
</dbReference>
<organism evidence="3 4">
    <name type="scientific">Pipra filicauda</name>
    <name type="common">Wire-tailed manakin</name>
    <dbReference type="NCBI Taxonomy" id="649802"/>
    <lineage>
        <taxon>Eukaryota</taxon>
        <taxon>Metazoa</taxon>
        <taxon>Chordata</taxon>
        <taxon>Craniata</taxon>
        <taxon>Vertebrata</taxon>
        <taxon>Euteleostomi</taxon>
        <taxon>Archelosauria</taxon>
        <taxon>Archosauria</taxon>
        <taxon>Dinosauria</taxon>
        <taxon>Saurischia</taxon>
        <taxon>Theropoda</taxon>
        <taxon>Coelurosauria</taxon>
        <taxon>Aves</taxon>
        <taxon>Neognathae</taxon>
        <taxon>Neoaves</taxon>
        <taxon>Telluraves</taxon>
        <taxon>Australaves</taxon>
        <taxon>Passeriformes</taxon>
        <taxon>Pipridae</taxon>
        <taxon>Pipra</taxon>
    </lineage>
</organism>
<dbReference type="CDD" id="cd08779">
    <property type="entry name" value="Death_PIDD"/>
    <property type="match status" value="1"/>
</dbReference>
<feature type="compositionally biased region" description="Basic and acidic residues" evidence="1">
    <location>
        <begin position="210"/>
        <end position="241"/>
    </location>
</feature>
<protein>
    <submittedName>
        <fullName evidence="4">Death domain-containing protein 1</fullName>
    </submittedName>
</protein>
<dbReference type="AlphaFoldDB" id="A0A6J2IRV8"/>
<dbReference type="GO" id="GO:0007165">
    <property type="term" value="P:signal transduction"/>
    <property type="evidence" value="ECO:0007669"/>
    <property type="project" value="InterPro"/>
</dbReference>
<feature type="compositionally biased region" description="Low complexity" evidence="1">
    <location>
        <begin position="157"/>
        <end position="173"/>
    </location>
</feature>
<dbReference type="Gene3D" id="2.60.220.30">
    <property type="match status" value="1"/>
</dbReference>
<evidence type="ECO:0000256" key="1">
    <source>
        <dbReference type="SAM" id="MobiDB-lite"/>
    </source>
</evidence>
<evidence type="ECO:0000313" key="3">
    <source>
        <dbReference type="Proteomes" id="UP000504627"/>
    </source>
</evidence>
<dbReference type="CTD" id="401124"/>
<evidence type="ECO:0000313" key="4">
    <source>
        <dbReference type="RefSeq" id="XP_027602587.2"/>
    </source>
</evidence>
<proteinExistence type="predicted"/>
<dbReference type="Proteomes" id="UP000504627">
    <property type="component" value="Unplaced"/>
</dbReference>
<dbReference type="InterPro" id="IPR000488">
    <property type="entry name" value="Death_dom"/>
</dbReference>
<feature type="domain" description="Death" evidence="2">
    <location>
        <begin position="876"/>
        <end position="952"/>
    </location>
</feature>
<dbReference type="PANTHER" id="PTHR28336:SF4">
    <property type="entry name" value="DEATH DOMAIN-CONTAINING PROTEIN 1"/>
    <property type="match status" value="1"/>
</dbReference>
<feature type="region of interest" description="Disordered" evidence="1">
    <location>
        <begin position="129"/>
        <end position="258"/>
    </location>
</feature>
<dbReference type="Gene3D" id="1.10.533.10">
    <property type="entry name" value="Death Domain, Fas"/>
    <property type="match status" value="1"/>
</dbReference>
<reference evidence="4" key="1">
    <citation type="submission" date="2025-08" db="UniProtKB">
        <authorList>
            <consortium name="RefSeq"/>
        </authorList>
    </citation>
    <scope>IDENTIFICATION</scope>
    <source>
        <tissue evidence="4">Muscle</tissue>
    </source>
</reference>
<keyword evidence="3" id="KW-1185">Reference proteome</keyword>
<dbReference type="PANTHER" id="PTHR28336">
    <property type="entry name" value="BA1-643"/>
    <property type="match status" value="1"/>
</dbReference>
<sequence length="961" mass="109643">MDLAESKIIPAGKSGQVLEKIWHLNLLARDMLLKSDLDKEGIEEYVLRLISLTEELSGSLRQQLENIMESIQDTCHLLSALHNKHKELTGSPEHNGIIDCLQKVKDYLINTVSHLQEAENKLYAASCRQDDDSQNQTGQNASRETDVRCSEGEAPDSVQASFSPSQQFQKSPSLNNTESQNVNQTQISETKTVEKDAASLTENTSDQEEDASREPPMKKEDGEHRLLMNSVTEKKECNGKDKLHRGSSVTEKPPEPAFQDALMNSGEVILSGTLKDICDRTITNLFEQEKKEVAGESSKGLEREEHRLTEKMEDGKMKTNKEICRNYLSTFTSSAQIYDLTAGNPSVSDSEVQKSRHWMNKEFLVEESSKNIHEVACFIKAPASVLENLKCKILNDTSSLVVDDSEELVSNVISIDCYDYEKILFPIYIAIPFTSRFRGNYREIMVKVTDVNFQSTYLTPISLEGYRGNHEESFAEVKIYHLGVLSVLSCLKKETFTVPKVGLSQKLSMDSRISFCYNPEAFSSPAPIELKIQPIEPSLVSALKARHDMYHSVISTSALVRVQHPSAQPFNSSVTITLPCPPNPEKKRQGCETEHERAISATVKRVTASYHPWALSTSVRKDGENFSDTLKLLGHRNKEEGWKVFDDVVIQNVRNGLVSFELNEHLESFVVIRLSFILENLYLLLFAQALEEALRSTMANVILYQKRENPYKIVVLLSASKELTYELQNLHEEGYFGPPEPTQQFPLREGEQIHFRFIGNIFASENGKDFGKVYRLIFHSQRKARLELQIKEVDEFGNHSSPHYKGTAVFYKITREMITKKWEQSLPFCEYQHQSPLCKLPLTLPKHEKLINHPRSTKTISSDSSEDLWDNLLFWLAEELAEDNTSLFALRLPVRRSILQLVRLKCPDNLTHQIYELLCYWKKTLPRSADKQKLLSRYLRKSGRSDLSEELRLKWQNNVFT</sequence>